<dbReference type="Proteomes" id="UP000029712">
    <property type="component" value="Chromosome"/>
</dbReference>
<reference evidence="2 3" key="1">
    <citation type="submission" date="2014-08" db="EMBL/GenBank/DDBJ databases">
        <authorList>
            <person name="Kuleshov K."/>
            <person name="Dedkov V."/>
            <person name="Markelov M."/>
            <person name="Pimkina E."/>
        </authorList>
    </citation>
    <scope>NUCLEOTIDE SEQUENCE [LARGE SCALE GENOMIC DNA]</scope>
    <source>
        <strain evidence="3">TOA</strain>
    </source>
</reference>
<gene>
    <name evidence="2" type="ORF">KN71_001085</name>
</gene>
<evidence type="ECO:0000313" key="2">
    <source>
        <dbReference type="EMBL" id="AYN65297.1"/>
    </source>
</evidence>
<proteinExistence type="predicted"/>
<dbReference type="NCBIfam" id="NF045869">
    <property type="entry name" value="UU173_fam"/>
    <property type="match status" value="1"/>
</dbReference>
<sequence>MNKPKYFNYKNFLILNTARPYFAFNNWEEELLNDFSEVYESDNQEDNSYEMLEFANDDIENILDKNFNQYFENNSTKNKDFLKLNTIEKIKKIQQDMQNDSTLFEKINSDGKLELFNKILDNFFQFQMVDSGIALVEEQIINFLTKNSSNKVNIISKKCSTDEKILQTKEFLMQNSLIINPVFEYKKCISKPFYYDSKTKEMGNIVYSSKTSLKDLLRAYYDYSVLSSSGIEINKIFIVKPWYQTRKNSKKNELKIIKTEYCNYKKSKATFDKKKNLSETEINAIFDKNPLLNEDNKKIKNDKIIDYVKNELNLNNAFNFNSRFEIEDNDAKSKISKYTCNFSDFLKIVENFDSNKEIHELDCNITMDDLKDNLNLGIKFYQLLVKKVIPKYIICQKELLKLKVKSLTDNSIETKEILDFYENNLISISPDILNKDKCPEYLLLKESNKKIVWFDFEGVTLPVPMINHSLAWNQLISQTSIIKTQNGEIYSSNDFVYDPLNYDYKTIMKVINDLYDEKADYYVVYNDTYEASRIKEMQEILEYYKDDGFISQNEFDILKEKSQFILSKIIDIENLFFRPAMDCNIKSSIVNLGQIKNVYSIKKIELFVNENKLNLKHKIFPYHELDVKNGGMALQIATLRALNKIRDNEWTVKEAQLKRYCHNDVLAMIMAFDLVEYLLKSKNIYFKNFETYKDLKAKK</sequence>
<name>A0A454C9B5_METHO</name>
<organism evidence="2 3">
    <name type="scientific">Metamycoplasma hominis</name>
    <name type="common">Mycoplasma hominis</name>
    <dbReference type="NCBI Taxonomy" id="2098"/>
    <lineage>
        <taxon>Bacteria</taxon>
        <taxon>Bacillati</taxon>
        <taxon>Mycoplasmatota</taxon>
        <taxon>Mycoplasmoidales</taxon>
        <taxon>Metamycoplasmataceae</taxon>
        <taxon>Metamycoplasma</taxon>
    </lineage>
</organism>
<dbReference type="AlphaFoldDB" id="A0A454C9B5"/>
<reference evidence="2 3" key="2">
    <citation type="submission" date="2018-10" db="EMBL/GenBank/DDBJ databases">
        <title>Detection and isolation of Mycoplasma hominis as a predominant microorganism from pelvic cavity of patient with salpingitis and tubo-ovarian abscess.</title>
        <authorList>
            <person name="Guschin A.E."/>
            <person name="Khayrullina G.A."/>
            <person name="Rakovskaya I.V."/>
            <person name="Shelenkov A.A."/>
            <person name="Shagin D.A."/>
        </authorList>
    </citation>
    <scope>NUCLEOTIDE SEQUENCE [LARGE SCALE GENOMIC DNA]</scope>
    <source>
        <strain evidence="3">TOA</strain>
    </source>
</reference>
<dbReference type="OrthoDB" id="9783873at2"/>
<dbReference type="Pfam" id="PF11074">
    <property type="entry name" value="DUF2779"/>
    <property type="match status" value="1"/>
</dbReference>
<dbReference type="RefSeq" id="WP_036438973.1">
    <property type="nucleotide sequence ID" value="NZ_CP033021.1"/>
</dbReference>
<feature type="domain" description="DUF2779" evidence="1">
    <location>
        <begin position="452"/>
        <end position="576"/>
    </location>
</feature>
<protein>
    <submittedName>
        <fullName evidence="2">DUF2779 domain-containing protein</fullName>
    </submittedName>
</protein>
<dbReference type="EMBL" id="CP033021">
    <property type="protein sequence ID" value="AYN65297.1"/>
    <property type="molecule type" value="Genomic_DNA"/>
</dbReference>
<evidence type="ECO:0000313" key="3">
    <source>
        <dbReference type="Proteomes" id="UP000029712"/>
    </source>
</evidence>
<accession>A0A454C9B5</accession>
<dbReference type="InterPro" id="IPR021301">
    <property type="entry name" value="DUF2779"/>
</dbReference>
<evidence type="ECO:0000259" key="1">
    <source>
        <dbReference type="Pfam" id="PF11074"/>
    </source>
</evidence>